<keyword evidence="2 4" id="KW-0238">DNA-binding</keyword>
<name>A0A448I9F5_MYCCI</name>
<keyword evidence="7" id="KW-1185">Reference proteome</keyword>
<reference evidence="6 7" key="1">
    <citation type="submission" date="2018-12" db="EMBL/GenBank/DDBJ databases">
        <authorList>
            <consortium name="Pathogen Informatics"/>
        </authorList>
    </citation>
    <scope>NUCLEOTIDE SEQUENCE [LARGE SCALE GENOMIC DNA]</scope>
    <source>
        <strain evidence="6 7">NCTC10485</strain>
    </source>
</reference>
<proteinExistence type="predicted"/>
<dbReference type="AlphaFoldDB" id="A0A448I9F5"/>
<gene>
    <name evidence="6" type="ORF">NCTC10485_03335</name>
</gene>
<dbReference type="EMBL" id="LR134355">
    <property type="protein sequence ID" value="VEG49031.1"/>
    <property type="molecule type" value="Genomic_DNA"/>
</dbReference>
<dbReference type="GO" id="GO:0003700">
    <property type="term" value="F:DNA-binding transcription factor activity"/>
    <property type="evidence" value="ECO:0007669"/>
    <property type="project" value="TreeGrafter"/>
</dbReference>
<accession>A0A448I9F5</accession>
<dbReference type="GO" id="GO:0000976">
    <property type="term" value="F:transcription cis-regulatory region binding"/>
    <property type="evidence" value="ECO:0007669"/>
    <property type="project" value="TreeGrafter"/>
</dbReference>
<protein>
    <submittedName>
        <fullName evidence="6">Transcriptional regulator</fullName>
    </submittedName>
</protein>
<dbReference type="Pfam" id="PF00440">
    <property type="entry name" value="TetR_N"/>
    <property type="match status" value="1"/>
</dbReference>
<dbReference type="PROSITE" id="PS50977">
    <property type="entry name" value="HTH_TETR_2"/>
    <property type="match status" value="1"/>
</dbReference>
<dbReference type="RefSeq" id="WP_126334752.1">
    <property type="nucleotide sequence ID" value="NZ_AP022604.1"/>
</dbReference>
<feature type="domain" description="HTH tetR-type" evidence="5">
    <location>
        <begin position="13"/>
        <end position="73"/>
    </location>
</feature>
<evidence type="ECO:0000313" key="7">
    <source>
        <dbReference type="Proteomes" id="UP000282551"/>
    </source>
</evidence>
<dbReference type="PANTHER" id="PTHR30055">
    <property type="entry name" value="HTH-TYPE TRANSCRIPTIONAL REGULATOR RUTR"/>
    <property type="match status" value="1"/>
</dbReference>
<dbReference type="Gene3D" id="1.10.357.10">
    <property type="entry name" value="Tetracycline Repressor, domain 2"/>
    <property type="match status" value="1"/>
</dbReference>
<dbReference type="Proteomes" id="UP000282551">
    <property type="component" value="Chromosome"/>
</dbReference>
<evidence type="ECO:0000256" key="1">
    <source>
        <dbReference type="ARBA" id="ARBA00023015"/>
    </source>
</evidence>
<evidence type="ECO:0000256" key="3">
    <source>
        <dbReference type="ARBA" id="ARBA00023163"/>
    </source>
</evidence>
<dbReference type="InterPro" id="IPR009057">
    <property type="entry name" value="Homeodomain-like_sf"/>
</dbReference>
<evidence type="ECO:0000256" key="4">
    <source>
        <dbReference type="PROSITE-ProRule" id="PRU00335"/>
    </source>
</evidence>
<dbReference type="InterPro" id="IPR001647">
    <property type="entry name" value="HTH_TetR"/>
</dbReference>
<keyword evidence="3" id="KW-0804">Transcription</keyword>
<sequence>MAQQDWLLGDRHDAAAERIYAGAQELIVREGYDAFTIDALAAAIHCSPATIYRHTGGKAAIRDVVLARLSLQVVDTVRQEITGLHGPERVVTATVVALREMRSEPFARIMRAVQPGPGTDWLTTSPIVTDLAAEMLGQDVPDPLAAQWLIRVVLALWFWPLKDPRDEAEMLRRLLGPPFAQ</sequence>
<evidence type="ECO:0000256" key="2">
    <source>
        <dbReference type="ARBA" id="ARBA00023125"/>
    </source>
</evidence>
<evidence type="ECO:0000259" key="5">
    <source>
        <dbReference type="PROSITE" id="PS50977"/>
    </source>
</evidence>
<evidence type="ECO:0000313" key="6">
    <source>
        <dbReference type="EMBL" id="VEG49031.1"/>
    </source>
</evidence>
<dbReference type="SUPFAM" id="SSF46689">
    <property type="entry name" value="Homeodomain-like"/>
    <property type="match status" value="1"/>
</dbReference>
<dbReference type="OrthoDB" id="4569533at2"/>
<feature type="DNA-binding region" description="H-T-H motif" evidence="4">
    <location>
        <begin position="36"/>
        <end position="55"/>
    </location>
</feature>
<keyword evidence="1" id="KW-0805">Transcription regulation</keyword>
<organism evidence="6 7">
    <name type="scientific">Mycolicibacterium chitae</name>
    <name type="common">Mycobacterium chitae</name>
    <dbReference type="NCBI Taxonomy" id="1792"/>
    <lineage>
        <taxon>Bacteria</taxon>
        <taxon>Bacillati</taxon>
        <taxon>Actinomycetota</taxon>
        <taxon>Actinomycetes</taxon>
        <taxon>Mycobacteriales</taxon>
        <taxon>Mycobacteriaceae</taxon>
        <taxon>Mycolicibacterium</taxon>
    </lineage>
</organism>
<dbReference type="PANTHER" id="PTHR30055:SF238">
    <property type="entry name" value="MYCOFACTOCIN BIOSYNTHESIS TRANSCRIPTIONAL REGULATOR MFTR-RELATED"/>
    <property type="match status" value="1"/>
</dbReference>
<dbReference type="InterPro" id="IPR050109">
    <property type="entry name" value="HTH-type_TetR-like_transc_reg"/>
</dbReference>